<proteinExistence type="predicted"/>
<gene>
    <name evidence="1" type="ORF">B5V01_19285</name>
</gene>
<protein>
    <submittedName>
        <fullName evidence="1">Uncharacterized protein</fullName>
    </submittedName>
</protein>
<comment type="caution">
    <text evidence="1">The sequence shown here is derived from an EMBL/GenBank/DDBJ whole genome shotgun (WGS) entry which is preliminary data.</text>
</comment>
<reference evidence="1 2" key="1">
    <citation type="submission" date="2017-03" db="EMBL/GenBank/DDBJ databases">
        <authorList>
            <person name="Safronova V.I."/>
            <person name="Sazanova A.L."/>
            <person name="Chirak E.R."/>
        </authorList>
    </citation>
    <scope>NUCLEOTIDE SEQUENCE [LARGE SCALE GENOMIC DNA]</scope>
    <source>
        <strain evidence="1 2">Opo-242</strain>
    </source>
</reference>
<accession>A0A4Q1UY10</accession>
<sequence length="94" mass="9921">MRGMCLLVSVLTAIDTPLSLQMVVLTSVQPPLIAVLGQGRAARTVGGAEWIISHLAAGLKKAWMPAYLDGRPCAAAPHENVGQLALCLAQNFQQ</sequence>
<dbReference type="Proteomes" id="UP000290444">
    <property type="component" value="Unassembled WGS sequence"/>
</dbReference>
<organism evidence="1 2">
    <name type="scientific">Mesorhizobium erdmanii</name>
    <dbReference type="NCBI Taxonomy" id="1777866"/>
    <lineage>
        <taxon>Bacteria</taxon>
        <taxon>Pseudomonadati</taxon>
        <taxon>Pseudomonadota</taxon>
        <taxon>Alphaproteobacteria</taxon>
        <taxon>Hyphomicrobiales</taxon>
        <taxon>Phyllobacteriaceae</taxon>
        <taxon>Mesorhizobium</taxon>
    </lineage>
</organism>
<name>A0A4Q1UY10_9HYPH</name>
<evidence type="ECO:0000313" key="1">
    <source>
        <dbReference type="EMBL" id="RXT43981.1"/>
    </source>
</evidence>
<dbReference type="AlphaFoldDB" id="A0A4Q1UY10"/>
<dbReference type="EMBL" id="MZXX01000020">
    <property type="protein sequence ID" value="RXT43981.1"/>
    <property type="molecule type" value="Genomic_DNA"/>
</dbReference>
<evidence type="ECO:0000313" key="2">
    <source>
        <dbReference type="Proteomes" id="UP000290444"/>
    </source>
</evidence>